<sequence length="737" mass="79553">TECLVTASVQYSVCKTEWRRSRGRRYKLPRAETDHTATGILGVKTQISEHTKVRRVKTGLMETGIVSQPTMASPTAPASAPPCLGSRSRERRKTPAFLSNLGKPTLRGIRKCPQCGVYNGTRGLSCKNKACGAVFRDGSATSGRGLKKGSTEVVRLVIDGGGSGGDGGGSGGGGGGTQVFSVRQRGRGPEQRGFVELVLTDTAIATADGTVLTRVSLGRCFLHACRQGQGGSPAETQPRPQQRPESPCAHVKLAMECHSQATPLPLKSSVLESLQASAQAREDLWQLATESPGPLVQRVSRGTLVVKCHTTESHPLGLLHLTVGTSGEGRIRDGQRAQFHCACQVANVRKGSGTRVQGASLSGGEGQGEVRDSNVISSLLPNVSQFSSFPPEPCLHFYACVCAFASNEKLATEFAAFLNYDTNGLPGNTDCSVLSATSPQQFSESSGSHRSKKLRPEDPAPVASPTLAVRESLPAPSLRKAGQRKHPISTVPKNSGNSQPVDESHVSLLFQQWLASVTERIHQTMHFQFDGKPEPLVFHIPQSFFNALQQRLSLGSKKRRLPNSTTAFVRNDALPLGTFSKYTWHITNLMQVKRIFDTPELPLELTQSFVKNRDGSFSPFRCPEVSPEPLPEGYSRTDRPQAIRPLELRTFLKVGTSTSEQKEPTPFVIEWIPDILPRSRVGELRIRFEYGHQHGGQPEYSDGLAGRTGLVAGGGPTTEATQPLPTPTVEILRVSAP</sequence>
<dbReference type="PANTHER" id="PTHR13518">
    <property type="entry name" value="PUTATIVE TREBLE-CLEF ZINC-FINGER C2ORF42 FAMILY MEMBER"/>
    <property type="match status" value="1"/>
</dbReference>
<feature type="compositionally biased region" description="Polar residues" evidence="1">
    <location>
        <begin position="491"/>
        <end position="501"/>
    </location>
</feature>
<evidence type="ECO:0000259" key="2">
    <source>
        <dbReference type="Pfam" id="PF14952"/>
    </source>
</evidence>
<dbReference type="InterPro" id="IPR026049">
    <property type="entry name" value="C2orf42"/>
</dbReference>
<name>A0A8T2PRA7_9TELE</name>
<dbReference type="OrthoDB" id="6506929at2759"/>
<feature type="region of interest" description="Disordered" evidence="1">
    <location>
        <begin position="228"/>
        <end position="247"/>
    </location>
</feature>
<dbReference type="PANTHER" id="PTHR13518:SF1">
    <property type="entry name" value="C2ORF42 HOMOLOG"/>
    <property type="match status" value="1"/>
</dbReference>
<evidence type="ECO:0000313" key="3">
    <source>
        <dbReference type="EMBL" id="KAG9353821.1"/>
    </source>
</evidence>
<feature type="region of interest" description="Disordered" evidence="1">
    <location>
        <begin position="69"/>
        <end position="90"/>
    </location>
</feature>
<reference evidence="3" key="1">
    <citation type="thesis" date="2021" institute="BYU ScholarsArchive" country="Provo, UT, USA">
        <title>Applications of and Algorithms for Genome Assembly and Genomic Analyses with an Emphasis on Marine Teleosts.</title>
        <authorList>
            <person name="Pickett B.D."/>
        </authorList>
    </citation>
    <scope>NUCLEOTIDE SEQUENCE</scope>
    <source>
        <strain evidence="3">HI-2016</strain>
    </source>
</reference>
<organism evidence="3 4">
    <name type="scientific">Albula glossodonta</name>
    <name type="common">roundjaw bonefish</name>
    <dbReference type="NCBI Taxonomy" id="121402"/>
    <lineage>
        <taxon>Eukaryota</taxon>
        <taxon>Metazoa</taxon>
        <taxon>Chordata</taxon>
        <taxon>Craniata</taxon>
        <taxon>Vertebrata</taxon>
        <taxon>Euteleostomi</taxon>
        <taxon>Actinopterygii</taxon>
        <taxon>Neopterygii</taxon>
        <taxon>Teleostei</taxon>
        <taxon>Albuliformes</taxon>
        <taxon>Albulidae</taxon>
        <taxon>Albula</taxon>
    </lineage>
</organism>
<keyword evidence="4" id="KW-1185">Reference proteome</keyword>
<evidence type="ECO:0000256" key="1">
    <source>
        <dbReference type="SAM" id="MobiDB-lite"/>
    </source>
</evidence>
<gene>
    <name evidence="3" type="ORF">JZ751_011945</name>
</gene>
<feature type="domain" description="Putative treble-clef zinc-finger" evidence="2">
    <location>
        <begin position="100"/>
        <end position="138"/>
    </location>
</feature>
<proteinExistence type="predicted"/>
<feature type="region of interest" description="Disordered" evidence="1">
    <location>
        <begin position="436"/>
        <end position="501"/>
    </location>
</feature>
<protein>
    <recommendedName>
        <fullName evidence="2">Putative treble-clef zinc-finger domain-containing protein</fullName>
    </recommendedName>
</protein>
<dbReference type="AlphaFoldDB" id="A0A8T2PRA7"/>
<dbReference type="GO" id="GO:0005634">
    <property type="term" value="C:nucleus"/>
    <property type="evidence" value="ECO:0007669"/>
    <property type="project" value="TreeGrafter"/>
</dbReference>
<evidence type="ECO:0000313" key="4">
    <source>
        <dbReference type="Proteomes" id="UP000824540"/>
    </source>
</evidence>
<accession>A0A8T2PRA7</accession>
<dbReference type="InterPro" id="IPR029269">
    <property type="entry name" value="Zf-tcix"/>
</dbReference>
<feature type="compositionally biased region" description="Polar residues" evidence="1">
    <location>
        <begin position="436"/>
        <end position="448"/>
    </location>
</feature>
<comment type="caution">
    <text evidence="3">The sequence shown here is derived from an EMBL/GenBank/DDBJ whole genome shotgun (WGS) entry which is preliminary data.</text>
</comment>
<dbReference type="Pfam" id="PF14952">
    <property type="entry name" value="zf-tcix"/>
    <property type="match status" value="1"/>
</dbReference>
<dbReference type="EMBL" id="JAFBMS010000003">
    <property type="protein sequence ID" value="KAG9353821.1"/>
    <property type="molecule type" value="Genomic_DNA"/>
</dbReference>
<feature type="compositionally biased region" description="Polar residues" evidence="1">
    <location>
        <begin position="234"/>
        <end position="244"/>
    </location>
</feature>
<feature type="compositionally biased region" description="Low complexity" evidence="1">
    <location>
        <begin position="69"/>
        <end position="82"/>
    </location>
</feature>
<feature type="non-terminal residue" evidence="3">
    <location>
        <position position="737"/>
    </location>
</feature>
<dbReference type="Proteomes" id="UP000824540">
    <property type="component" value="Unassembled WGS sequence"/>
</dbReference>